<dbReference type="EMBL" id="MQUQ01000019">
    <property type="protein sequence ID" value="OLZ45684.1"/>
    <property type="molecule type" value="Genomic_DNA"/>
</dbReference>
<protein>
    <submittedName>
        <fullName evidence="1">Uncharacterized protein</fullName>
    </submittedName>
</protein>
<dbReference type="AlphaFoldDB" id="A0A1R0KIQ1"/>
<dbReference type="OrthoDB" id="1550853at2"/>
<organism evidence="1 2">
    <name type="scientific">Amycolatopsis coloradensis</name>
    <dbReference type="NCBI Taxonomy" id="76021"/>
    <lineage>
        <taxon>Bacteria</taxon>
        <taxon>Bacillati</taxon>
        <taxon>Actinomycetota</taxon>
        <taxon>Actinomycetes</taxon>
        <taxon>Pseudonocardiales</taxon>
        <taxon>Pseudonocardiaceae</taxon>
        <taxon>Amycolatopsis</taxon>
    </lineage>
</organism>
<keyword evidence="2" id="KW-1185">Reference proteome</keyword>
<name>A0A1R0KIQ1_9PSEU</name>
<evidence type="ECO:0000313" key="1">
    <source>
        <dbReference type="EMBL" id="OLZ45684.1"/>
    </source>
</evidence>
<dbReference type="Proteomes" id="UP000187486">
    <property type="component" value="Unassembled WGS sequence"/>
</dbReference>
<sequence length="156" mass="17036">MAAEWKPSPVIKIYEALGAVADGRVEIDGDTARVASSDKAKTYDVRHDPAAGSITANDNGSYWQGYLGYPGIAYLMERGVLGYDRSLAGELAGVPWKQLATEYRNDWAKVEKHVRDELSGRGVDLDRFDAGLAEISGQLEKLGLTKLSPRLRPPKS</sequence>
<comment type="caution">
    <text evidence="1">The sequence shown here is derived from an EMBL/GenBank/DDBJ whole genome shotgun (WGS) entry which is preliminary data.</text>
</comment>
<reference evidence="1 2" key="1">
    <citation type="submission" date="2016-01" db="EMBL/GenBank/DDBJ databases">
        <title>Amycolatopsis coloradensis genome sequencing and assembly.</title>
        <authorList>
            <person name="Mayilraj S."/>
        </authorList>
    </citation>
    <scope>NUCLEOTIDE SEQUENCE [LARGE SCALE GENOMIC DNA]</scope>
    <source>
        <strain evidence="1 2">DSM 44225</strain>
    </source>
</reference>
<dbReference type="RefSeq" id="WP_076165532.1">
    <property type="nucleotide sequence ID" value="NZ_JBEZVB010000015.1"/>
</dbReference>
<evidence type="ECO:0000313" key="2">
    <source>
        <dbReference type="Proteomes" id="UP000187486"/>
    </source>
</evidence>
<dbReference type="STRING" id="76021.BS329_32090"/>
<proteinExistence type="predicted"/>
<accession>A0A1R0KIQ1</accession>
<gene>
    <name evidence="1" type="ORF">BS329_32090</name>
</gene>